<name>A0A227PAV1_9FLAO</name>
<dbReference type="Proteomes" id="UP000214684">
    <property type="component" value="Unassembled WGS sequence"/>
</dbReference>
<dbReference type="SUPFAM" id="SSF48371">
    <property type="entry name" value="ARM repeat"/>
    <property type="match status" value="1"/>
</dbReference>
<sequence length="210" mass="24377">MDNYLINIIDRMLDISDHNMETGYDSSKTISWQAYREAENVENAEYVLQLITFIDNEKNKKKRDKAYFLLGHIAKNTSDLKALNYLISRVNKEIDKYIISSLLDRISDIKKPIETDLQPLIQSTKSDKWLIRHSAIQSLKNSSDSDAETALIEILNDSEDPYDLAYTNATINKIGTLRAIPFLEKHLKSRKRDVKDSAKYAIEEIKKRYQ</sequence>
<gene>
    <name evidence="1" type="ORF">B0A64_11655</name>
</gene>
<dbReference type="EMBL" id="MUGS01000017">
    <property type="protein sequence ID" value="OXG06185.1"/>
    <property type="molecule type" value="Genomic_DNA"/>
</dbReference>
<dbReference type="OrthoDB" id="633703at2"/>
<reference evidence="1 2" key="1">
    <citation type="submission" date="2016-11" db="EMBL/GenBank/DDBJ databases">
        <title>Whole genomes of Flavobacteriaceae.</title>
        <authorList>
            <person name="Stine C."/>
            <person name="Li C."/>
            <person name="Tadesse D."/>
        </authorList>
    </citation>
    <scope>NUCLEOTIDE SEQUENCE [LARGE SCALE GENOMIC DNA]</scope>
    <source>
        <strain evidence="1 2">DSM 24704</strain>
    </source>
</reference>
<keyword evidence="2" id="KW-1185">Reference proteome</keyword>
<accession>A0A227PAV1</accession>
<dbReference type="AlphaFoldDB" id="A0A227PAV1"/>
<organism evidence="1 2">
    <name type="scientific">Flavobacterium araucananum</name>
    <dbReference type="NCBI Taxonomy" id="946678"/>
    <lineage>
        <taxon>Bacteria</taxon>
        <taxon>Pseudomonadati</taxon>
        <taxon>Bacteroidota</taxon>
        <taxon>Flavobacteriia</taxon>
        <taxon>Flavobacteriales</taxon>
        <taxon>Flavobacteriaceae</taxon>
        <taxon>Flavobacterium</taxon>
    </lineage>
</organism>
<comment type="caution">
    <text evidence="1">The sequence shown here is derived from an EMBL/GenBank/DDBJ whole genome shotgun (WGS) entry which is preliminary data.</text>
</comment>
<evidence type="ECO:0000313" key="2">
    <source>
        <dbReference type="Proteomes" id="UP000214684"/>
    </source>
</evidence>
<dbReference type="InterPro" id="IPR016024">
    <property type="entry name" value="ARM-type_fold"/>
</dbReference>
<dbReference type="Gene3D" id="1.25.10.10">
    <property type="entry name" value="Leucine-rich Repeat Variant"/>
    <property type="match status" value="1"/>
</dbReference>
<protein>
    <recommendedName>
        <fullName evidence="3">HEAT repeat domain-containing protein</fullName>
    </recommendedName>
</protein>
<proteinExistence type="predicted"/>
<dbReference type="InterPro" id="IPR011989">
    <property type="entry name" value="ARM-like"/>
</dbReference>
<dbReference type="Pfam" id="PF13646">
    <property type="entry name" value="HEAT_2"/>
    <property type="match status" value="1"/>
</dbReference>
<evidence type="ECO:0008006" key="3">
    <source>
        <dbReference type="Google" id="ProtNLM"/>
    </source>
</evidence>
<evidence type="ECO:0000313" key="1">
    <source>
        <dbReference type="EMBL" id="OXG06185.1"/>
    </source>
</evidence>